<evidence type="ECO:0000256" key="3">
    <source>
        <dbReference type="ARBA" id="ARBA00022553"/>
    </source>
</evidence>
<dbReference type="SMART" id="SM00388">
    <property type="entry name" value="HisKA"/>
    <property type="match status" value="1"/>
</dbReference>
<keyword evidence="5 11" id="KW-0418">Kinase</keyword>
<dbReference type="Gene3D" id="3.30.565.10">
    <property type="entry name" value="Histidine kinase-like ATPase, C-terminal domain"/>
    <property type="match status" value="1"/>
</dbReference>
<dbReference type="SUPFAM" id="SSF55874">
    <property type="entry name" value="ATPase domain of HSP90 chaperone/DNA topoisomerase II/histidine kinase"/>
    <property type="match status" value="1"/>
</dbReference>
<keyword evidence="3" id="KW-0597">Phosphoprotein</keyword>
<dbReference type="Pfam" id="PF02518">
    <property type="entry name" value="HATPase_c"/>
    <property type="match status" value="1"/>
</dbReference>
<protein>
    <recommendedName>
        <fullName evidence="2">histidine kinase</fullName>
        <ecNumber evidence="2">2.7.13.3</ecNumber>
    </recommendedName>
</protein>
<gene>
    <name evidence="11" type="ORF">PI95_028180</name>
</gene>
<evidence type="ECO:0000259" key="10">
    <source>
        <dbReference type="PROSITE" id="PS50112"/>
    </source>
</evidence>
<evidence type="ECO:0000256" key="1">
    <source>
        <dbReference type="ARBA" id="ARBA00000085"/>
    </source>
</evidence>
<evidence type="ECO:0000256" key="6">
    <source>
        <dbReference type="ARBA" id="ARBA00023012"/>
    </source>
</evidence>
<dbReference type="Gene3D" id="3.30.450.20">
    <property type="entry name" value="PAS domain"/>
    <property type="match status" value="1"/>
</dbReference>
<keyword evidence="8" id="KW-0175">Coiled coil</keyword>
<dbReference type="GO" id="GO:0000155">
    <property type="term" value="F:phosphorelay sensor kinase activity"/>
    <property type="evidence" value="ECO:0007669"/>
    <property type="project" value="InterPro"/>
</dbReference>
<keyword evidence="4" id="KW-0808">Transferase</keyword>
<proteinExistence type="predicted"/>
<dbReference type="InterPro" id="IPR050736">
    <property type="entry name" value="Sensor_HK_Regulatory"/>
</dbReference>
<dbReference type="InterPro" id="IPR005467">
    <property type="entry name" value="His_kinase_dom"/>
</dbReference>
<comment type="caution">
    <text evidence="11">The sequence shown here is derived from an EMBL/GenBank/DDBJ whole genome shotgun (WGS) entry which is preliminary data.</text>
</comment>
<evidence type="ECO:0000256" key="5">
    <source>
        <dbReference type="ARBA" id="ARBA00022777"/>
    </source>
</evidence>
<dbReference type="PANTHER" id="PTHR43711">
    <property type="entry name" value="TWO-COMPONENT HISTIDINE KINASE"/>
    <property type="match status" value="1"/>
</dbReference>
<dbReference type="InterPro" id="IPR003661">
    <property type="entry name" value="HisK_dim/P_dom"/>
</dbReference>
<dbReference type="SMART" id="SM00387">
    <property type="entry name" value="HATPase_c"/>
    <property type="match status" value="1"/>
</dbReference>
<feature type="coiled-coil region" evidence="8">
    <location>
        <begin position="148"/>
        <end position="185"/>
    </location>
</feature>
<evidence type="ECO:0000313" key="11">
    <source>
        <dbReference type="EMBL" id="NEU76301.1"/>
    </source>
</evidence>
<evidence type="ECO:0000313" key="12">
    <source>
        <dbReference type="Proteomes" id="UP000031549"/>
    </source>
</evidence>
<dbReference type="NCBIfam" id="TIGR00229">
    <property type="entry name" value="sensory_box"/>
    <property type="match status" value="1"/>
</dbReference>
<dbReference type="FunFam" id="3.30.565.10:FF:000006">
    <property type="entry name" value="Sensor histidine kinase WalK"/>
    <property type="match status" value="1"/>
</dbReference>
<dbReference type="SUPFAM" id="SSF47384">
    <property type="entry name" value="Homodimeric domain of signal transducing histidine kinase"/>
    <property type="match status" value="1"/>
</dbReference>
<dbReference type="PROSITE" id="PS50109">
    <property type="entry name" value="HIS_KIN"/>
    <property type="match status" value="1"/>
</dbReference>
<dbReference type="SUPFAM" id="SSF55785">
    <property type="entry name" value="PYP-like sensor domain (PAS domain)"/>
    <property type="match status" value="1"/>
</dbReference>
<evidence type="ECO:0000259" key="9">
    <source>
        <dbReference type="PROSITE" id="PS50109"/>
    </source>
</evidence>
<evidence type="ECO:0000256" key="2">
    <source>
        <dbReference type="ARBA" id="ARBA00012438"/>
    </source>
</evidence>
<dbReference type="InterPro" id="IPR000014">
    <property type="entry name" value="PAS"/>
</dbReference>
<keyword evidence="12" id="KW-1185">Reference proteome</keyword>
<dbReference type="PROSITE" id="PS50112">
    <property type="entry name" value="PAS"/>
    <property type="match status" value="1"/>
</dbReference>
<keyword evidence="6" id="KW-0902">Two-component regulatory system</keyword>
<evidence type="ECO:0000256" key="4">
    <source>
        <dbReference type="ARBA" id="ARBA00022679"/>
    </source>
</evidence>
<dbReference type="InterPro" id="IPR004358">
    <property type="entry name" value="Sig_transdc_His_kin-like_C"/>
</dbReference>
<comment type="function">
    <text evidence="7">Photoreceptor which exists in two forms that are reversibly interconvertible by light: the R form that absorbs maximally in the red region of the spectrum and the FR form that absorbs maximally in the far-red region.</text>
</comment>
<dbReference type="Pfam" id="PF13426">
    <property type="entry name" value="PAS_9"/>
    <property type="match status" value="1"/>
</dbReference>
<accession>A0A846HIQ9</accession>
<dbReference type="Gene3D" id="1.10.287.130">
    <property type="match status" value="1"/>
</dbReference>
<evidence type="ECO:0000256" key="7">
    <source>
        <dbReference type="ARBA" id="ARBA00055745"/>
    </source>
</evidence>
<dbReference type="InterPro" id="IPR003594">
    <property type="entry name" value="HATPase_dom"/>
</dbReference>
<dbReference type="CDD" id="cd00130">
    <property type="entry name" value="PAS"/>
    <property type="match status" value="1"/>
</dbReference>
<dbReference type="EC" id="2.7.13.3" evidence="2"/>
<feature type="domain" description="PAS" evidence="10">
    <location>
        <begin position="35"/>
        <end position="73"/>
    </location>
</feature>
<dbReference type="Pfam" id="PF00512">
    <property type="entry name" value="HisKA"/>
    <property type="match status" value="1"/>
</dbReference>
<dbReference type="CDD" id="cd00082">
    <property type="entry name" value="HisKA"/>
    <property type="match status" value="1"/>
</dbReference>
<name>A0A846HIQ9_9CYAN</name>
<dbReference type="EMBL" id="JTCM02000103">
    <property type="protein sequence ID" value="NEU76301.1"/>
    <property type="molecule type" value="Genomic_DNA"/>
</dbReference>
<dbReference type="InterPro" id="IPR035965">
    <property type="entry name" value="PAS-like_dom_sf"/>
</dbReference>
<dbReference type="InterPro" id="IPR036097">
    <property type="entry name" value="HisK_dim/P_sf"/>
</dbReference>
<comment type="catalytic activity">
    <reaction evidence="1">
        <text>ATP + protein L-histidine = ADP + protein N-phospho-L-histidine.</text>
        <dbReference type="EC" id="2.7.13.3"/>
    </reaction>
</comment>
<dbReference type="AlphaFoldDB" id="A0A846HIQ9"/>
<sequence length="411" mass="47353">MVFSNRILEQSNFQVTLELEELHTKSPINLWQRAVFWVNPDAQFLYVNDAACSLVGYSREELISMTMHDVKPDFSKQDWSKYWKTIKQQGYLYFESLHWTKEGQSFPLEITFSYMEYNGNEYGCILVRNISQRKQASLALQRDNEANKRKVQQQAVELSEAIQQLNREKALRQQAEMALEQEKQAEDFWHFVSMVSHEFRSPLNIISLSTSLLKRHHHRWTEEKKLQYLQRLQTAVEDISLLMDEVLTIARAEAGKLKFDPTPLNLIQFCRDILTEMNLNESSQHKVTFISQGDRQVCIDRKLLHPILRNLLSNAVKYSPIGSTIDLVLSYQDEKVIFLVKDWGIGIPYSDQQQLFKPFHRGGNVGDIPGNGLGLALVKKLVDLHNGQINVVSEVGVGTTFAIALPLSQPV</sequence>
<dbReference type="PRINTS" id="PR00344">
    <property type="entry name" value="BCTRLSENSOR"/>
</dbReference>
<dbReference type="PANTHER" id="PTHR43711:SF26">
    <property type="entry name" value="SENSOR HISTIDINE KINASE RCSC"/>
    <property type="match status" value="1"/>
</dbReference>
<dbReference type="Proteomes" id="UP000031549">
    <property type="component" value="Unassembled WGS sequence"/>
</dbReference>
<feature type="domain" description="Histidine kinase" evidence="9">
    <location>
        <begin position="194"/>
        <end position="409"/>
    </location>
</feature>
<reference evidence="11 12" key="1">
    <citation type="journal article" date="2015" name="Genome Announc.">
        <title>Draft Genome Sequence of Cyanobacterium Hassallia byssoidea Strain VB512170, Isolated from Monuments in India.</title>
        <authorList>
            <person name="Singh D."/>
            <person name="Chandrababunaidu M.M."/>
            <person name="Panda A."/>
            <person name="Sen D."/>
            <person name="Bhattacharyya S."/>
            <person name="Adhikary S.P."/>
            <person name="Tripathy S."/>
        </authorList>
    </citation>
    <scope>NUCLEOTIDE SEQUENCE [LARGE SCALE GENOMIC DNA]</scope>
    <source>
        <strain evidence="11 12">VB512170</strain>
    </source>
</reference>
<evidence type="ECO:0000256" key="8">
    <source>
        <dbReference type="SAM" id="Coils"/>
    </source>
</evidence>
<organism evidence="11 12">
    <name type="scientific">Hassallia byssoidea VB512170</name>
    <dbReference type="NCBI Taxonomy" id="1304833"/>
    <lineage>
        <taxon>Bacteria</taxon>
        <taxon>Bacillati</taxon>
        <taxon>Cyanobacteriota</taxon>
        <taxon>Cyanophyceae</taxon>
        <taxon>Nostocales</taxon>
        <taxon>Tolypothrichaceae</taxon>
        <taxon>Hassallia</taxon>
    </lineage>
</organism>
<dbReference type="InterPro" id="IPR036890">
    <property type="entry name" value="HATPase_C_sf"/>
</dbReference>
<dbReference type="RefSeq" id="WP_039739039.1">
    <property type="nucleotide sequence ID" value="NZ_JTCM02000103.1"/>
</dbReference>
<dbReference type="CDD" id="cd00075">
    <property type="entry name" value="HATPase"/>
    <property type="match status" value="1"/>
</dbReference>
<dbReference type="SMART" id="SM00091">
    <property type="entry name" value="PAS"/>
    <property type="match status" value="1"/>
</dbReference>